<keyword evidence="6 8" id="KW-1133">Transmembrane helix</keyword>
<evidence type="ECO:0000256" key="1">
    <source>
        <dbReference type="ARBA" id="ARBA00004651"/>
    </source>
</evidence>
<proteinExistence type="inferred from homology"/>
<feature type="transmembrane region" description="Helical" evidence="8">
    <location>
        <begin position="289"/>
        <end position="310"/>
    </location>
</feature>
<feature type="transmembrane region" description="Helical" evidence="8">
    <location>
        <begin position="21"/>
        <end position="37"/>
    </location>
</feature>
<evidence type="ECO:0000313" key="10">
    <source>
        <dbReference type="EMBL" id="TDM02497.1"/>
    </source>
</evidence>
<organism evidence="10 11">
    <name type="scientific">Macrococcus carouselicus</name>
    <dbReference type="NCBI Taxonomy" id="69969"/>
    <lineage>
        <taxon>Bacteria</taxon>
        <taxon>Bacillati</taxon>
        <taxon>Bacillota</taxon>
        <taxon>Bacilli</taxon>
        <taxon>Bacillales</taxon>
        <taxon>Staphylococcaceae</taxon>
        <taxon>Macrococcus</taxon>
    </lineage>
</organism>
<dbReference type="PANTHER" id="PTHR30294:SF38">
    <property type="entry name" value="TRANSPORT PERMEASE PROTEIN"/>
    <property type="match status" value="1"/>
</dbReference>
<keyword evidence="5 8" id="KW-0812">Transmembrane</keyword>
<dbReference type="GO" id="GO:0005886">
    <property type="term" value="C:plasma membrane"/>
    <property type="evidence" value="ECO:0007669"/>
    <property type="project" value="UniProtKB-SubCell"/>
</dbReference>
<feature type="domain" description="ABC transmembrane type-2" evidence="9">
    <location>
        <begin position="132"/>
        <end position="364"/>
    </location>
</feature>
<dbReference type="PANTHER" id="PTHR30294">
    <property type="entry name" value="MEMBRANE COMPONENT OF ABC TRANSPORTER YHHJ-RELATED"/>
    <property type="match status" value="1"/>
</dbReference>
<evidence type="ECO:0000256" key="6">
    <source>
        <dbReference type="ARBA" id="ARBA00022989"/>
    </source>
</evidence>
<dbReference type="PROSITE" id="PS51012">
    <property type="entry name" value="ABC_TM2"/>
    <property type="match status" value="1"/>
</dbReference>
<comment type="similarity">
    <text evidence="2">Belongs to the ABC-2 integral membrane protein family.</text>
</comment>
<gene>
    <name evidence="10" type="ORF">ERX40_08045</name>
</gene>
<accession>A0A9Q8CJJ1</accession>
<comment type="subcellular location">
    <subcellularLocation>
        <location evidence="1">Cell membrane</location>
        <topology evidence="1">Multi-pass membrane protein</topology>
    </subcellularLocation>
</comment>
<dbReference type="GO" id="GO:0140359">
    <property type="term" value="F:ABC-type transporter activity"/>
    <property type="evidence" value="ECO:0007669"/>
    <property type="project" value="InterPro"/>
</dbReference>
<dbReference type="InterPro" id="IPR051449">
    <property type="entry name" value="ABC-2_transporter_component"/>
</dbReference>
<evidence type="ECO:0000256" key="7">
    <source>
        <dbReference type="ARBA" id="ARBA00023136"/>
    </source>
</evidence>
<evidence type="ECO:0000256" key="3">
    <source>
        <dbReference type="ARBA" id="ARBA00022448"/>
    </source>
</evidence>
<dbReference type="InterPro" id="IPR013525">
    <property type="entry name" value="ABC2_TM"/>
</dbReference>
<name>A0A9Q8CJJ1_9STAP</name>
<evidence type="ECO:0000259" key="9">
    <source>
        <dbReference type="PROSITE" id="PS51012"/>
    </source>
</evidence>
<evidence type="ECO:0000256" key="8">
    <source>
        <dbReference type="SAM" id="Phobius"/>
    </source>
</evidence>
<evidence type="ECO:0000256" key="5">
    <source>
        <dbReference type="ARBA" id="ARBA00022692"/>
    </source>
</evidence>
<dbReference type="RefSeq" id="WP_133417979.1">
    <property type="nucleotide sequence ID" value="NZ_SCWD01000002.1"/>
</dbReference>
<dbReference type="Proteomes" id="UP000295280">
    <property type="component" value="Unassembled WGS sequence"/>
</dbReference>
<dbReference type="AlphaFoldDB" id="A0A9Q8CJJ1"/>
<sequence>MRIIGLTQRLLSEQLRDKWTLALLAPILILTLFYFAFDSEEPAAILGTVNLEPSVIDTIETQAIAVTELDSMDASLLTDERLDGIAEKKGDKVTLTLLNDNISIARKLELVVNQTYQKKAQITVIDDMKAKFRDLTETLNQFPFSPTRKIEFDEPKQTDITTHYVYGDQHTTLFHTFAPLLIGFFVFMFAFLPAGMGFLKERTTGTLERMLTTPIRRHEIVLGYVLGFGLLAIIQTIIIVLYAVYVLKLGPSESVGSVIIINIVIAFMALSFGLLLSTFARSEFQMMQFISIVIVPQIFLSGLFPLARWIQWLTYMSPLYYAGNALKSVMYKRLPLGDVTLELIVLFLFAALFIILNIVALKKYRNL</sequence>
<evidence type="ECO:0000313" key="11">
    <source>
        <dbReference type="Proteomes" id="UP000295280"/>
    </source>
</evidence>
<feature type="transmembrane region" description="Helical" evidence="8">
    <location>
        <begin position="257"/>
        <end position="277"/>
    </location>
</feature>
<dbReference type="Pfam" id="PF12698">
    <property type="entry name" value="ABC2_membrane_3"/>
    <property type="match status" value="1"/>
</dbReference>
<evidence type="ECO:0000256" key="4">
    <source>
        <dbReference type="ARBA" id="ARBA00022475"/>
    </source>
</evidence>
<keyword evidence="3" id="KW-0813">Transport</keyword>
<dbReference type="InterPro" id="IPR047817">
    <property type="entry name" value="ABC2_TM_bact-type"/>
</dbReference>
<dbReference type="OrthoDB" id="9776218at2"/>
<reference evidence="10 11" key="1">
    <citation type="submission" date="2019-01" db="EMBL/GenBank/DDBJ databases">
        <title>Draft genome sequences of the type strains of six Macrococcus species.</title>
        <authorList>
            <person name="Mazhar S."/>
            <person name="Altermann E."/>
            <person name="Hill C."/>
            <person name="Mcauliffe O."/>
        </authorList>
    </citation>
    <scope>NUCLEOTIDE SEQUENCE [LARGE SCALE GENOMIC DNA]</scope>
    <source>
        <strain evidence="10 11">ATCC 51828</strain>
    </source>
</reference>
<feature type="transmembrane region" description="Helical" evidence="8">
    <location>
        <begin position="177"/>
        <end position="199"/>
    </location>
</feature>
<dbReference type="EMBL" id="SCWD01000002">
    <property type="protein sequence ID" value="TDM02497.1"/>
    <property type="molecule type" value="Genomic_DNA"/>
</dbReference>
<feature type="transmembrane region" description="Helical" evidence="8">
    <location>
        <begin position="339"/>
        <end position="361"/>
    </location>
</feature>
<evidence type="ECO:0000256" key="2">
    <source>
        <dbReference type="ARBA" id="ARBA00007783"/>
    </source>
</evidence>
<keyword evidence="7 8" id="KW-0472">Membrane</keyword>
<keyword evidence="11" id="KW-1185">Reference proteome</keyword>
<protein>
    <submittedName>
        <fullName evidence="10">ABC transporter permease</fullName>
    </submittedName>
</protein>
<comment type="caution">
    <text evidence="10">The sequence shown here is derived from an EMBL/GenBank/DDBJ whole genome shotgun (WGS) entry which is preliminary data.</text>
</comment>
<feature type="transmembrane region" description="Helical" evidence="8">
    <location>
        <begin position="220"/>
        <end position="245"/>
    </location>
</feature>
<keyword evidence="4" id="KW-1003">Cell membrane</keyword>